<proteinExistence type="inferred from homology"/>
<dbReference type="Pfam" id="PF02614">
    <property type="entry name" value="UxaC"/>
    <property type="match status" value="1"/>
</dbReference>
<dbReference type="GO" id="GO:0042840">
    <property type="term" value="P:D-glucuronate catabolic process"/>
    <property type="evidence" value="ECO:0007669"/>
    <property type="project" value="TreeGrafter"/>
</dbReference>
<dbReference type="Gene3D" id="3.20.20.140">
    <property type="entry name" value="Metal-dependent hydrolases"/>
    <property type="match status" value="1"/>
</dbReference>
<dbReference type="UniPathway" id="UPA00246"/>
<gene>
    <name evidence="7 8" type="primary">uxaC</name>
    <name evidence="8" type="ORF">VHA01S_020_00210</name>
</gene>
<evidence type="ECO:0000256" key="2">
    <source>
        <dbReference type="ARBA" id="ARBA00004892"/>
    </source>
</evidence>
<evidence type="ECO:0000256" key="3">
    <source>
        <dbReference type="ARBA" id="ARBA00008397"/>
    </source>
</evidence>
<name>V5FKK8_9VIBR</name>
<comment type="pathway">
    <text evidence="2 7">Carbohydrate metabolism; pentose and glucuronate interconversion.</text>
</comment>
<dbReference type="InterPro" id="IPR003766">
    <property type="entry name" value="Uronate_isomerase"/>
</dbReference>
<dbReference type="eggNOG" id="COG1904">
    <property type="taxonomic scope" value="Bacteria"/>
</dbReference>
<keyword evidence="6 7" id="KW-0413">Isomerase</keyword>
<comment type="catalytic activity">
    <reaction evidence="1 7">
        <text>D-glucuronate = D-fructuronate</text>
        <dbReference type="Rhea" id="RHEA:13049"/>
        <dbReference type="ChEBI" id="CHEBI:58720"/>
        <dbReference type="ChEBI" id="CHEBI:59863"/>
        <dbReference type="EC" id="5.3.1.12"/>
    </reaction>
</comment>
<comment type="similarity">
    <text evidence="3 7">Belongs to the metallo-dependent hydrolases superfamily. Uronate isomerase family.</text>
</comment>
<dbReference type="EC" id="5.3.1.12" evidence="4 7"/>
<dbReference type="InterPro" id="IPR032466">
    <property type="entry name" value="Metal_Hydrolase"/>
</dbReference>
<evidence type="ECO:0000256" key="5">
    <source>
        <dbReference type="ARBA" id="ARBA00020555"/>
    </source>
</evidence>
<dbReference type="SUPFAM" id="SSF51556">
    <property type="entry name" value="Metallo-dependent hydrolases"/>
    <property type="match status" value="1"/>
</dbReference>
<dbReference type="Proteomes" id="UP000017800">
    <property type="component" value="Unassembled WGS sequence"/>
</dbReference>
<dbReference type="HAMAP" id="MF_00675">
    <property type="entry name" value="UxaC"/>
    <property type="match status" value="1"/>
</dbReference>
<dbReference type="RefSeq" id="WP_023403803.1">
    <property type="nucleotide sequence ID" value="NZ_BAUJ01000020.1"/>
</dbReference>
<dbReference type="PANTHER" id="PTHR30068">
    <property type="entry name" value="URONATE ISOMERASE"/>
    <property type="match status" value="1"/>
</dbReference>
<evidence type="ECO:0000256" key="4">
    <source>
        <dbReference type="ARBA" id="ARBA00012546"/>
    </source>
</evidence>
<dbReference type="OrthoDB" id="9766564at2"/>
<organism evidence="8 9">
    <name type="scientific">Vibrio halioticoli NBRC 102217</name>
    <dbReference type="NCBI Taxonomy" id="1219072"/>
    <lineage>
        <taxon>Bacteria</taxon>
        <taxon>Pseudomonadati</taxon>
        <taxon>Pseudomonadota</taxon>
        <taxon>Gammaproteobacteria</taxon>
        <taxon>Vibrionales</taxon>
        <taxon>Vibrionaceae</taxon>
        <taxon>Vibrio</taxon>
    </lineage>
</organism>
<evidence type="ECO:0000313" key="8">
    <source>
        <dbReference type="EMBL" id="GAD89437.1"/>
    </source>
</evidence>
<dbReference type="GO" id="GO:0019698">
    <property type="term" value="P:D-galacturonate catabolic process"/>
    <property type="evidence" value="ECO:0007669"/>
    <property type="project" value="TreeGrafter"/>
</dbReference>
<evidence type="ECO:0000313" key="9">
    <source>
        <dbReference type="Proteomes" id="UP000017800"/>
    </source>
</evidence>
<accession>V5FKK8</accession>
<dbReference type="NCBIfam" id="NF002794">
    <property type="entry name" value="PRK02925.1"/>
    <property type="match status" value="1"/>
</dbReference>
<dbReference type="Gene3D" id="1.10.2020.10">
    <property type="entry name" value="uronate isomerase, domain 2, chain A"/>
    <property type="match status" value="1"/>
</dbReference>
<dbReference type="GO" id="GO:0008880">
    <property type="term" value="F:glucuronate isomerase activity"/>
    <property type="evidence" value="ECO:0007669"/>
    <property type="project" value="UniProtKB-UniRule"/>
</dbReference>
<reference evidence="8 9" key="1">
    <citation type="submission" date="2013-11" db="EMBL/GenBank/DDBJ databases">
        <title>Whole genome shotgun sequence of Vibrio halioticoli NBRC 102217.</title>
        <authorList>
            <person name="Isaki S."/>
            <person name="Kimura A."/>
            <person name="Ohji S."/>
            <person name="Hosoyama A."/>
            <person name="Fujita N."/>
            <person name="Hashimoto M."/>
            <person name="Hosoyama Y."/>
            <person name="Yamazoe A."/>
        </authorList>
    </citation>
    <scope>NUCLEOTIDE SEQUENCE [LARGE SCALE GENOMIC DNA]</scope>
    <source>
        <strain evidence="8 9">NBRC 102217</strain>
    </source>
</reference>
<dbReference type="EMBL" id="BAUJ01000020">
    <property type="protein sequence ID" value="GAD89437.1"/>
    <property type="molecule type" value="Genomic_DNA"/>
</dbReference>
<comment type="catalytic activity">
    <reaction evidence="7">
        <text>aldehydo-D-galacturonate = keto-D-tagaturonate</text>
        <dbReference type="Rhea" id="RHEA:27702"/>
        <dbReference type="ChEBI" id="CHEBI:12952"/>
        <dbReference type="ChEBI" id="CHEBI:17886"/>
    </reaction>
</comment>
<evidence type="ECO:0000256" key="6">
    <source>
        <dbReference type="ARBA" id="ARBA00023235"/>
    </source>
</evidence>
<evidence type="ECO:0000256" key="7">
    <source>
        <dbReference type="HAMAP-Rule" id="MF_00675"/>
    </source>
</evidence>
<comment type="caution">
    <text evidence="8">The sequence shown here is derived from an EMBL/GenBank/DDBJ whole genome shotgun (WGS) entry which is preliminary data.</text>
</comment>
<evidence type="ECO:0000256" key="1">
    <source>
        <dbReference type="ARBA" id="ARBA00001165"/>
    </source>
</evidence>
<dbReference type="AlphaFoldDB" id="V5FKK8"/>
<dbReference type="PANTHER" id="PTHR30068:SF4">
    <property type="entry name" value="URONATE ISOMERASE"/>
    <property type="match status" value="1"/>
</dbReference>
<protein>
    <recommendedName>
        <fullName evidence="5 7">Uronate isomerase</fullName>
        <ecNumber evidence="4 7">5.3.1.12</ecNumber>
    </recommendedName>
    <alternativeName>
        <fullName evidence="7">Glucuronate isomerase</fullName>
    </alternativeName>
    <alternativeName>
        <fullName evidence="7">Uronic isomerase</fullName>
    </alternativeName>
</protein>
<keyword evidence="9" id="KW-1185">Reference proteome</keyword>
<sequence>MIEKYIHDNVLLTSSLAQHLYHNYAAPMPIIDYHNHLEAKDIWLDTKHKNIAEAWLHNDHYVWRAMRSNGISERYITGDATDIEKFEKWCDAIPYLLGNPLYQWSHLELKRFFDCDLLLNPNNCQSIWQQCNNTLKNKEMGPRAVLKRLNVDTLCTTDSPLSNLEYHKKLQHSGFSIQVLPTFRADELIAFSNPTGFLNTLHQLSQITSINISSLGHYIEAIAKRVEFFHNLGCRLSDIGLPRVSFAKSSTHQCEGIFLKLLTKERLSETDIAQLTTYILNQLGKLYHQHKWSQQLHIGVLANVNERRKQQLGAGTGFTVINNELDIEALAKHLSELDREGKLPKTILYNLNANHNQLLSCLAGAFQGDDAAGKIQFGAAWWFNDHKDGMEAQLTSLKNLGALGRFVGMLTDSRNLFSFSRHEYFRRVLCNLLAQWVESNEIPYDLELLKQTIQNICYHNANNYFQFKDIA</sequence>